<name>A0A7Y2S1X8_9GAMM</name>
<evidence type="ECO:0000313" key="3">
    <source>
        <dbReference type="EMBL" id="NNH89161.1"/>
    </source>
</evidence>
<dbReference type="Proteomes" id="UP000546536">
    <property type="component" value="Unassembled WGS sequence"/>
</dbReference>
<proteinExistence type="predicted"/>
<evidence type="ECO:0000313" key="4">
    <source>
        <dbReference type="Proteomes" id="UP000532147"/>
    </source>
</evidence>
<dbReference type="AlphaFoldDB" id="A0A7Y2S1X8"/>
<sequence length="446" mass="51745">MNISTVIQETSKYLGKYNQIFKPENEIISFLDSRRDFLTSINVKREVDRIYREGNGFLLSKDWLYTSDIQNILGMIDPKTCMEFCIKYSNKIDDPALFNKISFYYDDILPPIRSKTRKKIASILPIDVFGKENVSKELSKIFLTKGIKDQKFNSIGELFDTLNVFDASTATFRKLLGNIANSNLRDESENRILISKINDVLQRDGMILTLDESKNYPFYKIKEQEYKPNKAPDYLIFGAIGTKPNIGISDALDGTVSVISDDGDPLTYDRKIIDHLNWSDMEEWWDEINIDPHLTLRKRLIACLDSPPEQLFFKSYFSLFQAKLGGELPALIPQVYIAYDPMRAKDLEGGKTRIRQRIDFLMILPNLKRVIIEIDGKQHYAREDGRADTKRYAEMVRVDRDLRLRGYEVYRFGGAEFYNDQNTPDENAVLVVKDFFTALFKQHEII</sequence>
<accession>A0A7Y2S1X8</accession>
<accession>A0A7Y2L9T3</accession>
<comment type="caution">
    <text evidence="2">The sequence shown here is derived from an EMBL/GenBank/DDBJ whole genome shotgun (WGS) entry which is preliminary data.</text>
</comment>
<keyword evidence="5" id="KW-1185">Reference proteome</keyword>
<dbReference type="EMBL" id="JABERH010000039">
    <property type="protein sequence ID" value="NNH39945.1"/>
    <property type="molecule type" value="Genomic_DNA"/>
</dbReference>
<evidence type="ECO:0000313" key="5">
    <source>
        <dbReference type="Proteomes" id="UP000546536"/>
    </source>
</evidence>
<dbReference type="RefSeq" id="WP_171535274.1">
    <property type="nucleotide sequence ID" value="NZ_JABERF010000002.1"/>
</dbReference>
<evidence type="ECO:0000313" key="2">
    <source>
        <dbReference type="EMBL" id="NNH39945.1"/>
    </source>
</evidence>
<dbReference type="InterPro" id="IPR041427">
    <property type="entry name" value="AbiJ-NTD3"/>
</dbReference>
<dbReference type="Pfam" id="PF18860">
    <property type="entry name" value="AbiJ_NTD3"/>
    <property type="match status" value="1"/>
</dbReference>
<gene>
    <name evidence="2" type="ORF">HLH11_15240</name>
    <name evidence="3" type="ORF">HLH13_15985</name>
</gene>
<dbReference type="EMBL" id="JABERG010000033">
    <property type="protein sequence ID" value="NNH89161.1"/>
    <property type="molecule type" value="Genomic_DNA"/>
</dbReference>
<reference evidence="4 5" key="1">
    <citation type="submission" date="2020-04" db="EMBL/GenBank/DDBJ databases">
        <title>Acinetobacter Taxon 24.</title>
        <authorList>
            <person name="Nemec A."/>
            <person name="Radolfova-Krizova L."/>
            <person name="Higgins P.G."/>
            <person name="Spanelova P."/>
        </authorList>
    </citation>
    <scope>NUCLEOTIDE SEQUENCE [LARGE SCALE GENOMIC DNA]</scope>
    <source>
        <strain evidence="3 5">ANC 4279</strain>
        <strain evidence="2 4">ANC 4280</strain>
    </source>
</reference>
<dbReference type="Proteomes" id="UP000532147">
    <property type="component" value="Unassembled WGS sequence"/>
</dbReference>
<evidence type="ECO:0000259" key="1">
    <source>
        <dbReference type="Pfam" id="PF18860"/>
    </source>
</evidence>
<feature type="domain" description="AbiJ-NTD3" evidence="1">
    <location>
        <begin position="153"/>
        <end position="253"/>
    </location>
</feature>
<organism evidence="2 4">
    <name type="scientific">Acinetobacter terrae</name>
    <dbReference type="NCBI Taxonomy" id="2731247"/>
    <lineage>
        <taxon>Bacteria</taxon>
        <taxon>Pseudomonadati</taxon>
        <taxon>Pseudomonadota</taxon>
        <taxon>Gammaproteobacteria</taxon>
        <taxon>Moraxellales</taxon>
        <taxon>Moraxellaceae</taxon>
        <taxon>Acinetobacter</taxon>
        <taxon>Acinetobacter Taxon 24</taxon>
    </lineage>
</organism>
<protein>
    <recommendedName>
        <fullName evidence="1">AbiJ-NTD3 domain-containing protein</fullName>
    </recommendedName>
</protein>